<dbReference type="AlphaFoldDB" id="A0A9P8TVN7"/>
<keyword evidence="3" id="KW-1185">Reference proteome</keyword>
<comment type="caution">
    <text evidence="2">The sequence shown here is derived from an EMBL/GenBank/DDBJ whole genome shotgun (WGS) entry which is preliminary data.</text>
</comment>
<dbReference type="OrthoDB" id="10252009at2759"/>
<organism evidence="2 3">
    <name type="scientific">Trichoderma cornu-damae</name>
    <dbReference type="NCBI Taxonomy" id="654480"/>
    <lineage>
        <taxon>Eukaryota</taxon>
        <taxon>Fungi</taxon>
        <taxon>Dikarya</taxon>
        <taxon>Ascomycota</taxon>
        <taxon>Pezizomycotina</taxon>
        <taxon>Sordariomycetes</taxon>
        <taxon>Hypocreomycetidae</taxon>
        <taxon>Hypocreales</taxon>
        <taxon>Hypocreaceae</taxon>
        <taxon>Trichoderma</taxon>
    </lineage>
</organism>
<feature type="region of interest" description="Disordered" evidence="1">
    <location>
        <begin position="483"/>
        <end position="513"/>
    </location>
</feature>
<proteinExistence type="predicted"/>
<dbReference type="Proteomes" id="UP000827724">
    <property type="component" value="Unassembled WGS sequence"/>
</dbReference>
<gene>
    <name evidence="2" type="ORF">Trco_007146</name>
</gene>
<reference evidence="2" key="1">
    <citation type="submission" date="2021-08" db="EMBL/GenBank/DDBJ databases">
        <title>Chromosome-Level Trichoderma cornu-damae using Hi-C Data.</title>
        <authorList>
            <person name="Kim C.S."/>
        </authorList>
    </citation>
    <scope>NUCLEOTIDE SEQUENCE</scope>
    <source>
        <strain evidence="2">KA19-0412C</strain>
    </source>
</reference>
<evidence type="ECO:0000256" key="1">
    <source>
        <dbReference type="SAM" id="MobiDB-lite"/>
    </source>
</evidence>
<evidence type="ECO:0000313" key="3">
    <source>
        <dbReference type="Proteomes" id="UP000827724"/>
    </source>
</evidence>
<feature type="compositionally biased region" description="Basic and acidic residues" evidence="1">
    <location>
        <begin position="496"/>
        <end position="507"/>
    </location>
</feature>
<sequence>MSYDGTPDAVFNPGGESLPSASELFKELELERGYSLPYGNPRFEHSATGGSDGGETAQSFGRETGVFYQSDAQGRAHRARVAHLPQPAQKAEEFPPLYPNSTERDIAEELLAPETFDWWKARNDLADKGRLPDIPRIYHRGVQRKQTASAANKAKLEWEDLSLGIRWIILLRLSEKHSFGIAVVSQLKLHKHQVHDFISSYINFCDQWNAFENTVFQRSLALKGCGETRDRLLINWLHEKRPQLPTDRITTEDIHMGLRFLDERGVFDHNVDFQEWMNEKDTKDFAQLKIDGPIMRDCMDHRLLRRAAAAKLLPLQEIEDAVRQHGRENRRSGHGAHVRNVMINDALLGTLQDIVPFEDGYWHDNDVPLSPEAQAVLDTISADLRIGEPMPMPIPPYQRQQKREEAVRALRHMVPELRPQHIPGSLVKTQWEIDNGYPMGYPTNYTPLDLDDYAADMQYVPEAQTKAKTCHGPAGLQVIVDQQPAARVSGSSTVQEPDRSAGRRSDRTLAAPGRLLEKDAVASLRCLDEQPKLNPKTFHF</sequence>
<feature type="region of interest" description="Disordered" evidence="1">
    <location>
        <begin position="37"/>
        <end position="59"/>
    </location>
</feature>
<evidence type="ECO:0000313" key="2">
    <source>
        <dbReference type="EMBL" id="KAH6605439.1"/>
    </source>
</evidence>
<name>A0A9P8TVN7_9HYPO</name>
<accession>A0A9P8TVN7</accession>
<dbReference type="EMBL" id="JAIWOZ010000005">
    <property type="protein sequence ID" value="KAH6605439.1"/>
    <property type="molecule type" value="Genomic_DNA"/>
</dbReference>
<protein>
    <submittedName>
        <fullName evidence="2">Uncharacterized protein</fullName>
    </submittedName>
</protein>